<dbReference type="NCBIfam" id="TIGR03696">
    <property type="entry name" value="Rhs_assc_core"/>
    <property type="match status" value="1"/>
</dbReference>
<sequence>MVLLERCPRQHHRFDRERWPRSSRYHYDEFGVPLDAKKFDPNWPGPDNLYGYTGLGYDFYSGLSYARARYYKPELGRFISEDTYKGNLWNPQSQNLYGYVHNNPLKYVDPSGMCIAGKDTGCYVDSYSGYDDYLDDEVRGLVNQNAGIWSDLQKHRDKYCKDTACHEYWGKKQKILEAANDEWRNNACSYTDCMIGEARFILENGKATGVRLAVQITVDDGNWYDGISDFISPKAYAADGLPPKRVSPETSIGYIEHRYKSNDHYIPHVHVVDKNGVDIRVGENGKPYSDADEKQMTRYHVELIKTYKTQIRSTVGKIIKYYKRNPDESPAKK</sequence>
<dbReference type="PANTHER" id="PTHR32305:SF15">
    <property type="entry name" value="PROTEIN RHSA-RELATED"/>
    <property type="match status" value="1"/>
</dbReference>
<keyword evidence="2" id="KW-1185">Reference proteome</keyword>
<name>A0ABW3ULC1_9BACL</name>
<reference evidence="2" key="1">
    <citation type="journal article" date="2019" name="Int. J. Syst. Evol. Microbiol.">
        <title>The Global Catalogue of Microorganisms (GCM) 10K type strain sequencing project: providing services to taxonomists for standard genome sequencing and annotation.</title>
        <authorList>
            <consortium name="The Broad Institute Genomics Platform"/>
            <consortium name="The Broad Institute Genome Sequencing Center for Infectious Disease"/>
            <person name="Wu L."/>
            <person name="Ma J."/>
        </authorList>
    </citation>
    <scope>NUCLEOTIDE SEQUENCE [LARGE SCALE GENOMIC DNA]</scope>
    <source>
        <strain evidence="2">CCUG 53270</strain>
    </source>
</reference>
<dbReference type="InterPro" id="IPR022385">
    <property type="entry name" value="Rhs_assc_core"/>
</dbReference>
<protein>
    <submittedName>
        <fullName evidence="1">RHS repeat-associated core domain-containing protein</fullName>
    </submittedName>
</protein>
<dbReference type="EMBL" id="JBHTLU010000015">
    <property type="protein sequence ID" value="MFD1221227.1"/>
    <property type="molecule type" value="Genomic_DNA"/>
</dbReference>
<dbReference type="PANTHER" id="PTHR32305">
    <property type="match status" value="1"/>
</dbReference>
<dbReference type="Gene3D" id="2.180.10.10">
    <property type="entry name" value="RHS repeat-associated core"/>
    <property type="match status" value="1"/>
</dbReference>
<accession>A0ABW3ULC1</accession>
<dbReference type="InterPro" id="IPR050708">
    <property type="entry name" value="T6SS_VgrG/RHS"/>
</dbReference>
<evidence type="ECO:0000313" key="1">
    <source>
        <dbReference type="EMBL" id="MFD1221227.1"/>
    </source>
</evidence>
<evidence type="ECO:0000313" key="2">
    <source>
        <dbReference type="Proteomes" id="UP001597180"/>
    </source>
</evidence>
<organism evidence="1 2">
    <name type="scientific">Paenibacillus vulneris</name>
    <dbReference type="NCBI Taxonomy" id="1133364"/>
    <lineage>
        <taxon>Bacteria</taxon>
        <taxon>Bacillati</taxon>
        <taxon>Bacillota</taxon>
        <taxon>Bacilli</taxon>
        <taxon>Bacillales</taxon>
        <taxon>Paenibacillaceae</taxon>
        <taxon>Paenibacillus</taxon>
    </lineage>
</organism>
<comment type="caution">
    <text evidence="1">The sequence shown here is derived from an EMBL/GenBank/DDBJ whole genome shotgun (WGS) entry which is preliminary data.</text>
</comment>
<gene>
    <name evidence="1" type="ORF">ACFQ4B_13970</name>
</gene>
<dbReference type="RefSeq" id="WP_345590109.1">
    <property type="nucleotide sequence ID" value="NZ_BAABJG010000021.1"/>
</dbReference>
<proteinExistence type="predicted"/>
<dbReference type="Proteomes" id="UP001597180">
    <property type="component" value="Unassembled WGS sequence"/>
</dbReference>